<sequence>MTLALAPTDRPYLPRGVRLVTDRVRGGIVLLAPEKAVALDAVGEAILSRVDGQTSLAALVDQLVEAYDAPREQIEQDVQAFLQGLRARMFLMVAP</sequence>
<dbReference type="InterPro" id="IPR022479">
    <property type="entry name" value="PqqD_bac"/>
</dbReference>
<evidence type="ECO:0000256" key="1">
    <source>
        <dbReference type="ARBA" id="ARBA00004886"/>
    </source>
</evidence>
<dbReference type="Pfam" id="PF05402">
    <property type="entry name" value="PqqD"/>
    <property type="match status" value="1"/>
</dbReference>
<dbReference type="SMR" id="A0A850LDG3"/>
<accession>A0A850LDG3</accession>
<dbReference type="OMA" id="KHVRIQY"/>
<gene>
    <name evidence="4 5" type="primary">pqqD</name>
    <name evidence="5" type="ORF">HW564_03210</name>
</gene>
<comment type="subunit">
    <text evidence="2 4">Monomer. Interacts with PqqE.</text>
</comment>
<dbReference type="GO" id="GO:0048038">
    <property type="term" value="F:quinone binding"/>
    <property type="evidence" value="ECO:0007669"/>
    <property type="project" value="InterPro"/>
</dbReference>
<evidence type="ECO:0000256" key="2">
    <source>
        <dbReference type="ARBA" id="ARBA00011741"/>
    </source>
</evidence>
<comment type="pathway">
    <text evidence="1 4">Cofactor biosynthesis; pyrroloquinoline quinone biosynthesis.</text>
</comment>
<comment type="function">
    <text evidence="4">Functions as a PqqA binding protein and presents PqqA to PqqE, in the pyrroloquinoline quinone (PQQ) biosynthetic pathway.</text>
</comment>
<dbReference type="NCBIfam" id="TIGR03859">
    <property type="entry name" value="PQQ_PqqD"/>
    <property type="match status" value="1"/>
</dbReference>
<reference evidence="5 6" key="1">
    <citation type="journal article" date="2020" name="Proc. Natl. Acad. Sci. U.S.A.">
        <title>Ecological drivers of bacterial community assembly in synthetic phycospheres.</title>
        <authorList>
            <person name="Fu H."/>
            <person name="Uchimiya M."/>
            <person name="Gore J."/>
            <person name="Moran M.A."/>
        </authorList>
    </citation>
    <scope>NUCLEOTIDE SEQUENCE [LARGE SCALE GENOMIC DNA]</scope>
    <source>
        <strain evidence="5">HF-Din03</strain>
    </source>
</reference>
<keyword evidence="3 4" id="KW-0884">PQQ biosynthesis</keyword>
<comment type="similarity">
    <text evidence="4">Belongs to the PqqD family.</text>
</comment>
<dbReference type="UniPathway" id="UPA00539"/>
<organism evidence="5 6">
    <name type="scientific">Ruegeria pomeroyi</name>
    <dbReference type="NCBI Taxonomy" id="89184"/>
    <lineage>
        <taxon>Bacteria</taxon>
        <taxon>Pseudomonadati</taxon>
        <taxon>Pseudomonadota</taxon>
        <taxon>Alphaproteobacteria</taxon>
        <taxon>Rhodobacterales</taxon>
        <taxon>Roseobacteraceae</taxon>
        <taxon>Ruegeria</taxon>
    </lineage>
</organism>
<dbReference type="EMBL" id="JABXIY010000008">
    <property type="protein sequence ID" value="NVK95918.1"/>
    <property type="molecule type" value="Genomic_DNA"/>
</dbReference>
<evidence type="ECO:0000313" key="6">
    <source>
        <dbReference type="Proteomes" id="UP000565723"/>
    </source>
</evidence>
<dbReference type="RefSeq" id="WP_011047238.1">
    <property type="nucleotide sequence ID" value="NZ_CP076685.1"/>
</dbReference>
<protein>
    <recommendedName>
        <fullName evidence="4">PqqA binding protein</fullName>
    </recommendedName>
    <alternativeName>
        <fullName evidence="4">Coenzyme PQQ synthesis protein D</fullName>
    </alternativeName>
    <alternativeName>
        <fullName evidence="4">Pyrroloquinoline quinone biosynthesis protein D</fullName>
    </alternativeName>
</protein>
<dbReference type="InterPro" id="IPR008792">
    <property type="entry name" value="PQQD"/>
</dbReference>
<dbReference type="HAMAP" id="MF_00655">
    <property type="entry name" value="PQQ_syn_PqqD"/>
    <property type="match status" value="1"/>
</dbReference>
<comment type="caution">
    <text evidence="5">The sequence shown here is derived from an EMBL/GenBank/DDBJ whole genome shotgun (WGS) entry which is preliminary data.</text>
</comment>
<evidence type="ECO:0000313" key="5">
    <source>
        <dbReference type="EMBL" id="NVK95918.1"/>
    </source>
</evidence>
<proteinExistence type="inferred from homology"/>
<evidence type="ECO:0000256" key="4">
    <source>
        <dbReference type="HAMAP-Rule" id="MF_00655"/>
    </source>
</evidence>
<dbReference type="InterPro" id="IPR041881">
    <property type="entry name" value="PqqD_sf"/>
</dbReference>
<dbReference type="Gene3D" id="1.10.10.1150">
    <property type="entry name" value="Coenzyme PQQ synthesis protein D (PqqD)"/>
    <property type="match status" value="1"/>
</dbReference>
<dbReference type="AlphaFoldDB" id="A0A850LDG3"/>
<dbReference type="Proteomes" id="UP000565723">
    <property type="component" value="Unassembled WGS sequence"/>
</dbReference>
<evidence type="ECO:0000256" key="3">
    <source>
        <dbReference type="ARBA" id="ARBA00022905"/>
    </source>
</evidence>
<dbReference type="GO" id="GO:0018189">
    <property type="term" value="P:pyrroloquinoline quinone biosynthetic process"/>
    <property type="evidence" value="ECO:0007669"/>
    <property type="project" value="UniProtKB-UniRule"/>
</dbReference>
<name>A0A850LDG3_9RHOB</name>